<accession>A0A9K3PV48</accession>
<name>A0A9K3PV48_9STRA</name>
<feature type="signal peptide" evidence="1">
    <location>
        <begin position="1"/>
        <end position="24"/>
    </location>
</feature>
<sequence>MKLVCTILSLASYAFFSTPMAVHGKPHGIKEPVSRFASHNPISETPTVTVAVASSPREENNQSWLRRLLKNGRSPSSLSSSKFSAKELGSAGCKDHCLSACEESGGVAAGDLIVPPASIDSWKETKDMYCCDGGASFLKVAYQAGNGQAGLLTFDADIAAKNSTCDKIYDQTSNIAKKSGGSTFSPTGFEIRFISCVDACVLEPLSGVPCSDSFDTIVVESGTEVCFAAVDPTTHTILFDQKMGTNIYPFFIPYGDEDPGTLAGVIHTSCSKPVVPPFAAIFYDACGNFDEGHLLINLENYDGITPYLAFLDGISTGYFKSAMSAVNDVDESSYQQEFDITFGNCGCTCESSSLVLPTLAPTSMATPSGGSGSPGPGFVPPQKCPSTCSEEIFKNCFFSDIAGSELAGKACDVNANVPDNLAEEGEDIGDDGRRRLRMIDYHFARIEAIEKMLATLE</sequence>
<dbReference type="Proteomes" id="UP000693970">
    <property type="component" value="Unassembled WGS sequence"/>
</dbReference>
<gene>
    <name evidence="2" type="ORF">IV203_035787</name>
</gene>
<feature type="chain" id="PRO_5039893124" evidence="1">
    <location>
        <begin position="25"/>
        <end position="457"/>
    </location>
</feature>
<keyword evidence="3" id="KW-1185">Reference proteome</keyword>
<evidence type="ECO:0000313" key="2">
    <source>
        <dbReference type="EMBL" id="KAG7360688.1"/>
    </source>
</evidence>
<keyword evidence="1" id="KW-0732">Signal</keyword>
<dbReference type="AlphaFoldDB" id="A0A9K3PV48"/>
<dbReference type="EMBL" id="JAGRRH010000013">
    <property type="protein sequence ID" value="KAG7360688.1"/>
    <property type="molecule type" value="Genomic_DNA"/>
</dbReference>
<protein>
    <submittedName>
        <fullName evidence="2">Uncharacterized protein</fullName>
    </submittedName>
</protein>
<proteinExistence type="predicted"/>
<organism evidence="2 3">
    <name type="scientific">Nitzschia inconspicua</name>
    <dbReference type="NCBI Taxonomy" id="303405"/>
    <lineage>
        <taxon>Eukaryota</taxon>
        <taxon>Sar</taxon>
        <taxon>Stramenopiles</taxon>
        <taxon>Ochrophyta</taxon>
        <taxon>Bacillariophyta</taxon>
        <taxon>Bacillariophyceae</taxon>
        <taxon>Bacillariophycidae</taxon>
        <taxon>Bacillariales</taxon>
        <taxon>Bacillariaceae</taxon>
        <taxon>Nitzschia</taxon>
    </lineage>
</organism>
<evidence type="ECO:0000256" key="1">
    <source>
        <dbReference type="SAM" id="SignalP"/>
    </source>
</evidence>
<reference evidence="2" key="1">
    <citation type="journal article" date="2021" name="Sci. Rep.">
        <title>Diploid genomic architecture of Nitzschia inconspicua, an elite biomass production diatom.</title>
        <authorList>
            <person name="Oliver A."/>
            <person name="Podell S."/>
            <person name="Pinowska A."/>
            <person name="Traller J.C."/>
            <person name="Smith S.R."/>
            <person name="McClure R."/>
            <person name="Beliaev A."/>
            <person name="Bohutskyi P."/>
            <person name="Hill E.A."/>
            <person name="Rabines A."/>
            <person name="Zheng H."/>
            <person name="Allen L.Z."/>
            <person name="Kuo A."/>
            <person name="Grigoriev I.V."/>
            <person name="Allen A.E."/>
            <person name="Hazlebeck D."/>
            <person name="Allen E.E."/>
        </authorList>
    </citation>
    <scope>NUCLEOTIDE SEQUENCE</scope>
    <source>
        <strain evidence="2">Hildebrandi</strain>
    </source>
</reference>
<comment type="caution">
    <text evidence="2">The sequence shown here is derived from an EMBL/GenBank/DDBJ whole genome shotgun (WGS) entry which is preliminary data.</text>
</comment>
<reference evidence="2" key="2">
    <citation type="submission" date="2021-04" db="EMBL/GenBank/DDBJ databases">
        <authorList>
            <person name="Podell S."/>
        </authorList>
    </citation>
    <scope>NUCLEOTIDE SEQUENCE</scope>
    <source>
        <strain evidence="2">Hildebrandi</strain>
    </source>
</reference>
<evidence type="ECO:0000313" key="3">
    <source>
        <dbReference type="Proteomes" id="UP000693970"/>
    </source>
</evidence>